<feature type="domain" description="Nucleoside phosphorylase" evidence="1">
    <location>
        <begin position="17"/>
        <end position="135"/>
    </location>
</feature>
<dbReference type="SUPFAM" id="SSF53167">
    <property type="entry name" value="Purine and uridine phosphorylases"/>
    <property type="match status" value="1"/>
</dbReference>
<dbReference type="InterPro" id="IPR035994">
    <property type="entry name" value="Nucleoside_phosphorylase_sf"/>
</dbReference>
<dbReference type="Proteomes" id="UP000054821">
    <property type="component" value="Unassembled WGS sequence"/>
</dbReference>
<dbReference type="GO" id="GO:0003824">
    <property type="term" value="F:catalytic activity"/>
    <property type="evidence" value="ECO:0007669"/>
    <property type="project" value="InterPro"/>
</dbReference>
<dbReference type="AlphaFoldDB" id="A0A2P4Z7I2"/>
<dbReference type="PANTHER" id="PTHR46082">
    <property type="entry name" value="ATP/GTP-BINDING PROTEIN-RELATED"/>
    <property type="match status" value="1"/>
</dbReference>
<organism evidence="2 3">
    <name type="scientific">Trichoderma gamsii</name>
    <dbReference type="NCBI Taxonomy" id="398673"/>
    <lineage>
        <taxon>Eukaryota</taxon>
        <taxon>Fungi</taxon>
        <taxon>Dikarya</taxon>
        <taxon>Ascomycota</taxon>
        <taxon>Pezizomycotina</taxon>
        <taxon>Sordariomycetes</taxon>
        <taxon>Hypocreomycetidae</taxon>
        <taxon>Hypocreales</taxon>
        <taxon>Hypocreaceae</taxon>
        <taxon>Trichoderma</taxon>
    </lineage>
</organism>
<dbReference type="InterPro" id="IPR053137">
    <property type="entry name" value="NLR-like"/>
</dbReference>
<gene>
    <name evidence="2" type="ORF">TGAM01_v210889</name>
</gene>
<dbReference type="EMBL" id="JPDN02000076">
    <property type="protein sequence ID" value="PON20247.1"/>
    <property type="molecule type" value="Genomic_DNA"/>
</dbReference>
<dbReference type="RefSeq" id="XP_018655995.1">
    <property type="nucleotide sequence ID" value="XM_018810793.1"/>
</dbReference>
<dbReference type="InterPro" id="IPR027417">
    <property type="entry name" value="P-loop_NTPase"/>
</dbReference>
<dbReference type="PANTHER" id="PTHR46082:SF6">
    <property type="entry name" value="AAA+ ATPASE DOMAIN-CONTAINING PROTEIN-RELATED"/>
    <property type="match status" value="1"/>
</dbReference>
<accession>A0A2P4Z7I2</accession>
<keyword evidence="3" id="KW-1185">Reference proteome</keyword>
<dbReference type="GO" id="GO:0009116">
    <property type="term" value="P:nucleoside metabolic process"/>
    <property type="evidence" value="ECO:0007669"/>
    <property type="project" value="InterPro"/>
</dbReference>
<reference evidence="2 3" key="1">
    <citation type="journal article" date="2016" name="Genome Announc.">
        <title>Draft Whole-Genome Sequence of Trichoderma gamsii T6085, a Promising Biocontrol Agent of Fusarium Head Blight on Wheat.</title>
        <authorList>
            <person name="Baroncelli R."/>
            <person name="Zapparata A."/>
            <person name="Piaggeschi G."/>
            <person name="Sarrocco S."/>
            <person name="Vannacci G."/>
        </authorList>
    </citation>
    <scope>NUCLEOTIDE SEQUENCE [LARGE SCALE GENOMIC DNA]</scope>
    <source>
        <strain evidence="2 3">T6085</strain>
    </source>
</reference>
<dbReference type="InterPro" id="IPR000845">
    <property type="entry name" value="Nucleoside_phosphorylase_d"/>
</dbReference>
<dbReference type="GeneID" id="29990876"/>
<protein>
    <submittedName>
        <fullName evidence="2">Phosphorylase superfamily protein</fullName>
    </submittedName>
</protein>
<dbReference type="SUPFAM" id="SSF52540">
    <property type="entry name" value="P-loop containing nucleoside triphosphate hydrolases"/>
    <property type="match status" value="1"/>
</dbReference>
<sequence length="1066" mass="119195">MATSEHPHRPSRREDFEIAIVCALPIEFDAVALTLDQFWDEAGDLYGRAVGDQNMYTTGRIGNYDVVLTLLPNIGKVSTAGAAASLRASYSRLKVVILAGICGGVPGVGSKQEILLGDVIISKQVIQYDIGRQYLSYFMIRKTPHDILGRPNRDIRTLITNFQTDHIRRTLERETARFLLELQEKAKSQGSETQYEYPGPNEDKLFQADYIHRHRTPEGCDCLSLSHGCKTAIAASCDKMLCGMSYLLVRQRLENIKQQEESLRIGTEVTNTAYNPAIFVGVVGSGDAVMKSGVDRDRIAAEHEIIAFETEGAGLWDEVPSIVVKGVCDYADSHKNKRWQPYAAATAAAAVKSLLGRYIRTDKPANRIPSPISDIQTGVSRQPSAAYCSELEIREAFSEYSKILTARDREPANFVSVVGERLNDSFAENWLIIFDGLDDHSAIPMESYIFPHLPSGKVLITTQNASICDRINANHIMQVTPLDEEAAEKLLLLTAARTAYVNTANVSESAGEVQARKQVLRELGYLPAAISVVGGILRGSLGSLQISCETYLQRNNEARDKDLEESPILTTYRSVWKAFEICFQHFLSDQATNSKRAAHLAYFVASFEDASNLKDGVQLYRLAARQRDQVQIDSESTGSKVMRELHFLDHNFFRRSFDKLVSANFITGNWTKSGDDHVPYIEMHSLFKRWLQREHTGQIGSLLRPKLWLLGFGMCKQLEQTVVETDRHSSLKSELRASIATHRVYCYDNAVSDHEAVVPFVLDAMRSLAQSIQHLPVDTQQQPPLAMYSDNLHDSMREIYDDQIKAIDWTTVSDEFIDELNDQVEYAVRHESQKKPDFQLDFFLQKLDDWGCLPIAFRTAASNKLQLCGQIQPIEELKDRIVLNIRSLLLACLGSEATEEVADMCHVPHVERRSIGQRWVTRWAGDVSAIIKRGFDEAFSTVCRHGIAPGAPTPTTETETAGTELATLFEGFSSSHPRNIFFATLRRVIAALTEELLIDFGALDILETKCIQIRDVCESAIRRGLGDRAGEVFHFQPLSSEANHPTGFSMLWQLAWGGRVAGGLTD</sequence>
<dbReference type="Pfam" id="PF01048">
    <property type="entry name" value="PNP_UDP_1"/>
    <property type="match status" value="1"/>
</dbReference>
<comment type="caution">
    <text evidence="2">The sequence shown here is derived from an EMBL/GenBank/DDBJ whole genome shotgun (WGS) entry which is preliminary data.</text>
</comment>
<evidence type="ECO:0000313" key="3">
    <source>
        <dbReference type="Proteomes" id="UP000054821"/>
    </source>
</evidence>
<proteinExistence type="predicted"/>
<dbReference type="Gene3D" id="3.40.50.1580">
    <property type="entry name" value="Nucleoside phosphorylase domain"/>
    <property type="match status" value="1"/>
</dbReference>
<evidence type="ECO:0000259" key="1">
    <source>
        <dbReference type="Pfam" id="PF01048"/>
    </source>
</evidence>
<evidence type="ECO:0000313" key="2">
    <source>
        <dbReference type="EMBL" id="PON20247.1"/>
    </source>
</evidence>
<name>A0A2P4Z7I2_9HYPO</name>